<protein>
    <submittedName>
        <fullName evidence="1">Uncharacterized protein</fullName>
    </submittedName>
</protein>
<accession>R7ZYN1</accession>
<name>R7ZYN1_9BACT</name>
<gene>
    <name evidence="1" type="ORF">ADIS_0304</name>
</gene>
<dbReference type="EMBL" id="AQHR01000011">
    <property type="protein sequence ID" value="EON79195.1"/>
    <property type="molecule type" value="Genomic_DNA"/>
</dbReference>
<comment type="caution">
    <text evidence="1">The sequence shown here is derived from an EMBL/GenBank/DDBJ whole genome shotgun (WGS) entry which is preliminary data.</text>
</comment>
<dbReference type="RefSeq" id="WP_010852456.1">
    <property type="nucleotide sequence ID" value="NZ_AQHR01000011.1"/>
</dbReference>
<dbReference type="Pfam" id="PF21857">
    <property type="entry name" value="DUF6913"/>
    <property type="match status" value="1"/>
</dbReference>
<dbReference type="OrthoDB" id="1428203at2"/>
<dbReference type="AlphaFoldDB" id="R7ZYN1"/>
<proteinExistence type="predicted"/>
<dbReference type="InterPro" id="IPR054207">
    <property type="entry name" value="DUF6913"/>
</dbReference>
<evidence type="ECO:0000313" key="1">
    <source>
        <dbReference type="EMBL" id="EON79195.1"/>
    </source>
</evidence>
<dbReference type="Proteomes" id="UP000013909">
    <property type="component" value="Unassembled WGS sequence"/>
</dbReference>
<keyword evidence="2" id="KW-1185">Reference proteome</keyword>
<organism evidence="1 2">
    <name type="scientific">Lunatimonas lonarensis</name>
    <dbReference type="NCBI Taxonomy" id="1232681"/>
    <lineage>
        <taxon>Bacteria</taxon>
        <taxon>Pseudomonadati</taxon>
        <taxon>Bacteroidota</taxon>
        <taxon>Cytophagia</taxon>
        <taxon>Cytophagales</taxon>
        <taxon>Cyclobacteriaceae</taxon>
    </lineage>
</organism>
<sequence>MKWIREHFIKKALAKPTKTPVKKNIPNYQEIRSVCLIGQSREELDRMTSQLLDLLGDHLAIKGFFYEEKSDDPGSFSYKDFSLFAKPEQKLAEFLTLRPDLIIFTPEKENFFSTYLLHLKPSPYAIGFYSEPLKPYLDLMLDKEGKDIQSATEQLIKYLKQIN</sequence>
<evidence type="ECO:0000313" key="2">
    <source>
        <dbReference type="Proteomes" id="UP000013909"/>
    </source>
</evidence>
<dbReference type="STRING" id="1232681.ADIS_0304"/>
<reference evidence="1 2" key="1">
    <citation type="submission" date="2013-02" db="EMBL/GenBank/DDBJ databases">
        <title>A novel strain isolated from Lonar lake, Maharashtra, India.</title>
        <authorList>
            <person name="Singh A."/>
        </authorList>
    </citation>
    <scope>NUCLEOTIDE SEQUENCE [LARGE SCALE GENOMIC DNA]</scope>
    <source>
        <strain evidence="1 2">AK24</strain>
    </source>
</reference>